<comment type="caution">
    <text evidence="1">The sequence shown here is derived from an EMBL/GenBank/DDBJ whole genome shotgun (WGS) entry which is preliminary data.</text>
</comment>
<organism evidence="1 2">
    <name type="scientific">Hafnia alvei ATCC 51873</name>
    <dbReference type="NCBI Taxonomy" id="1002364"/>
    <lineage>
        <taxon>Bacteria</taxon>
        <taxon>Pseudomonadati</taxon>
        <taxon>Pseudomonadota</taxon>
        <taxon>Gammaproteobacteria</taxon>
        <taxon>Enterobacterales</taxon>
        <taxon>Hafniaceae</taxon>
        <taxon>Hafnia</taxon>
    </lineage>
</organism>
<dbReference type="HOGENOM" id="CLU_3290494_0_0_6"/>
<proteinExistence type="predicted"/>
<evidence type="ECO:0000313" key="2">
    <source>
        <dbReference type="Proteomes" id="UP000005959"/>
    </source>
</evidence>
<accession>G9Y1X1</accession>
<gene>
    <name evidence="1" type="ORF">HMPREF0454_00580</name>
</gene>
<dbReference type="AlphaFoldDB" id="G9Y1X1"/>
<dbReference type="EMBL" id="AGCI01000010">
    <property type="protein sequence ID" value="EHM46715.1"/>
    <property type="molecule type" value="Genomic_DNA"/>
</dbReference>
<evidence type="ECO:0000313" key="1">
    <source>
        <dbReference type="EMBL" id="EHM46715.1"/>
    </source>
</evidence>
<protein>
    <submittedName>
        <fullName evidence="1">Uncharacterized protein</fullName>
    </submittedName>
</protein>
<sequence>MPKIANWPHLFQQTLLLTRHSPSALYWFSLYNLCFAQPTA</sequence>
<dbReference type="Proteomes" id="UP000005959">
    <property type="component" value="Unassembled WGS sequence"/>
</dbReference>
<reference evidence="1 2" key="1">
    <citation type="submission" date="2011-08" db="EMBL/GenBank/DDBJ databases">
        <authorList>
            <person name="Weinstock G."/>
            <person name="Sodergren E."/>
            <person name="Clifton S."/>
            <person name="Fulton L."/>
            <person name="Fulton B."/>
            <person name="Courtney L."/>
            <person name="Fronick C."/>
            <person name="Harrison M."/>
            <person name="Strong C."/>
            <person name="Farmer C."/>
            <person name="Delahaunty K."/>
            <person name="Markovic C."/>
            <person name="Hall O."/>
            <person name="Minx P."/>
            <person name="Tomlinson C."/>
            <person name="Mitreva M."/>
            <person name="Hou S."/>
            <person name="Chen J."/>
            <person name="Wollam A."/>
            <person name="Pepin K.H."/>
            <person name="Johnson M."/>
            <person name="Bhonagiri V."/>
            <person name="Zhang X."/>
            <person name="Suruliraj S."/>
            <person name="Warren W."/>
            <person name="Chinwalla A."/>
            <person name="Mardis E.R."/>
            <person name="Wilson R.K."/>
        </authorList>
    </citation>
    <scope>NUCLEOTIDE SEQUENCE [LARGE SCALE GENOMIC DNA]</scope>
    <source>
        <strain evidence="1 2">ATCC 51873</strain>
    </source>
</reference>
<name>G9Y1X1_HAFAL</name>